<evidence type="ECO:0000256" key="7">
    <source>
        <dbReference type="RuleBase" id="RU003942"/>
    </source>
</evidence>
<dbReference type="InterPro" id="IPR045324">
    <property type="entry name" value="Small_multidrug_res"/>
</dbReference>
<sequence length="106" mass="10585">MVFVYLALAIATEVAGTVALKFADGFSRLVPSVVVVVGYALSFLFLSLTLRGLSLGVTYAIWAGTGTAAIALIGVAALGEPLTPVKAGSVVLIIAGVIGLNLAGGH</sequence>
<dbReference type="OrthoDB" id="3175079at2"/>
<reference evidence="10" key="2">
    <citation type="journal article" date="2019" name="MicrobiologyOpen">
        <title>High-quality draft genome sequence of Gaiella occulta isolated from a 150 meter deep mineral water borehole and comparison with the genome sequences of other deep-branching lineages of the phylum Actinobacteria.</title>
        <authorList>
            <person name="Severino R."/>
            <person name="Froufe H.J.C."/>
            <person name="Barroso C."/>
            <person name="Albuquerque L."/>
            <person name="Lobo-da-Cunha A."/>
            <person name="da Costa M.S."/>
            <person name="Egas C."/>
        </authorList>
    </citation>
    <scope>NUCLEOTIDE SEQUENCE [LARGE SCALE GENOMIC DNA]</scope>
    <source>
        <strain evidence="10">F2-233</strain>
    </source>
</reference>
<keyword evidence="3" id="KW-1003">Cell membrane</keyword>
<feature type="transmembrane region" description="Helical" evidence="8">
    <location>
        <begin position="29"/>
        <end position="50"/>
    </location>
</feature>
<name>A0A7M2YZX7_9ACTN</name>
<dbReference type="Proteomes" id="UP000254134">
    <property type="component" value="Unassembled WGS sequence"/>
</dbReference>
<comment type="caution">
    <text evidence="9">The sequence shown here is derived from an EMBL/GenBank/DDBJ whole genome shotgun (WGS) entry which is preliminary data.</text>
</comment>
<keyword evidence="6 8" id="KW-0472">Membrane</keyword>
<evidence type="ECO:0000256" key="2">
    <source>
        <dbReference type="ARBA" id="ARBA00022448"/>
    </source>
</evidence>
<protein>
    <submittedName>
        <fullName evidence="9">Cations membrane transporter</fullName>
    </submittedName>
</protein>
<feature type="transmembrane region" description="Helical" evidence="8">
    <location>
        <begin position="85"/>
        <end position="103"/>
    </location>
</feature>
<dbReference type="RefSeq" id="WP_114795532.1">
    <property type="nucleotide sequence ID" value="NZ_QQZY01000002.1"/>
</dbReference>
<keyword evidence="4 7" id="KW-0812">Transmembrane</keyword>
<keyword evidence="5 8" id="KW-1133">Transmembrane helix</keyword>
<organism evidence="9 10">
    <name type="scientific">Gaiella occulta</name>
    <dbReference type="NCBI Taxonomy" id="1002870"/>
    <lineage>
        <taxon>Bacteria</taxon>
        <taxon>Bacillati</taxon>
        <taxon>Actinomycetota</taxon>
        <taxon>Thermoleophilia</taxon>
        <taxon>Gaiellales</taxon>
        <taxon>Gaiellaceae</taxon>
        <taxon>Gaiella</taxon>
    </lineage>
</organism>
<evidence type="ECO:0000256" key="1">
    <source>
        <dbReference type="ARBA" id="ARBA00004651"/>
    </source>
</evidence>
<dbReference type="Gene3D" id="1.10.3730.20">
    <property type="match status" value="1"/>
</dbReference>
<evidence type="ECO:0000256" key="8">
    <source>
        <dbReference type="SAM" id="Phobius"/>
    </source>
</evidence>
<dbReference type="EMBL" id="QQZY01000002">
    <property type="protein sequence ID" value="RDI75314.1"/>
    <property type="molecule type" value="Genomic_DNA"/>
</dbReference>
<evidence type="ECO:0000256" key="4">
    <source>
        <dbReference type="ARBA" id="ARBA00022692"/>
    </source>
</evidence>
<evidence type="ECO:0000256" key="6">
    <source>
        <dbReference type="ARBA" id="ARBA00023136"/>
    </source>
</evidence>
<dbReference type="SUPFAM" id="SSF103481">
    <property type="entry name" value="Multidrug resistance efflux transporter EmrE"/>
    <property type="match status" value="1"/>
</dbReference>
<evidence type="ECO:0000313" key="9">
    <source>
        <dbReference type="EMBL" id="RDI75314.1"/>
    </source>
</evidence>
<dbReference type="PANTHER" id="PTHR30561:SF1">
    <property type="entry name" value="MULTIDRUG TRANSPORTER EMRE"/>
    <property type="match status" value="1"/>
</dbReference>
<gene>
    <name evidence="9" type="ORF">Gocc_1112</name>
</gene>
<evidence type="ECO:0000256" key="3">
    <source>
        <dbReference type="ARBA" id="ARBA00022475"/>
    </source>
</evidence>
<evidence type="ECO:0000256" key="5">
    <source>
        <dbReference type="ARBA" id="ARBA00022989"/>
    </source>
</evidence>
<reference evidence="9 10" key="1">
    <citation type="submission" date="2018-07" db="EMBL/GenBank/DDBJ databases">
        <title>High-quality-draft genome sequence of Gaiella occulta.</title>
        <authorList>
            <person name="Severino R."/>
            <person name="Froufe H.J.C."/>
            <person name="Rainey F.A."/>
            <person name="Barroso C."/>
            <person name="Albuquerque L."/>
            <person name="Lobo-Da-Cunha A."/>
            <person name="Da Costa M.S."/>
            <person name="Egas C."/>
        </authorList>
    </citation>
    <scope>NUCLEOTIDE SEQUENCE [LARGE SCALE GENOMIC DNA]</scope>
    <source>
        <strain evidence="9 10">F2-233</strain>
    </source>
</reference>
<dbReference type="InterPro" id="IPR037185">
    <property type="entry name" value="EmrE-like"/>
</dbReference>
<evidence type="ECO:0000313" key="10">
    <source>
        <dbReference type="Proteomes" id="UP000254134"/>
    </source>
</evidence>
<dbReference type="FunFam" id="1.10.3730.20:FF:000001">
    <property type="entry name" value="Quaternary ammonium compound resistance transporter SugE"/>
    <property type="match status" value="1"/>
</dbReference>
<dbReference type="GO" id="GO:0022857">
    <property type="term" value="F:transmembrane transporter activity"/>
    <property type="evidence" value="ECO:0007669"/>
    <property type="project" value="InterPro"/>
</dbReference>
<dbReference type="AlphaFoldDB" id="A0A7M2YZX7"/>
<accession>A0A7M2YZX7</accession>
<comment type="subcellular location">
    <subcellularLocation>
        <location evidence="1 7">Cell membrane</location>
        <topology evidence="1 7">Multi-pass membrane protein</topology>
    </subcellularLocation>
</comment>
<keyword evidence="10" id="KW-1185">Reference proteome</keyword>
<dbReference type="PANTHER" id="PTHR30561">
    <property type="entry name" value="SMR FAMILY PROTON-DEPENDENT DRUG EFFLUX TRANSPORTER SUGE"/>
    <property type="match status" value="1"/>
</dbReference>
<dbReference type="Pfam" id="PF00893">
    <property type="entry name" value="Multi_Drug_Res"/>
    <property type="match status" value="1"/>
</dbReference>
<proteinExistence type="inferred from homology"/>
<comment type="similarity">
    <text evidence="7">Belongs to the drug/metabolite transporter (DMT) superfamily. Small multidrug resistance (SMR) (TC 2.A.7.1) family.</text>
</comment>
<dbReference type="InterPro" id="IPR000390">
    <property type="entry name" value="Small_drug/metabolite_transptr"/>
</dbReference>
<dbReference type="GO" id="GO:0005886">
    <property type="term" value="C:plasma membrane"/>
    <property type="evidence" value="ECO:0007669"/>
    <property type="project" value="UniProtKB-SubCell"/>
</dbReference>
<keyword evidence="2" id="KW-0813">Transport</keyword>
<feature type="transmembrane region" description="Helical" evidence="8">
    <location>
        <begin position="57"/>
        <end position="79"/>
    </location>
</feature>